<dbReference type="PROSITE" id="PS50887">
    <property type="entry name" value="GGDEF"/>
    <property type="match status" value="1"/>
</dbReference>
<dbReference type="Gene3D" id="3.30.450.40">
    <property type="match status" value="1"/>
</dbReference>
<evidence type="ECO:0000313" key="4">
    <source>
        <dbReference type="EMBL" id="SEB15854.1"/>
    </source>
</evidence>
<evidence type="ECO:0000259" key="3">
    <source>
        <dbReference type="PROSITE" id="PS50887"/>
    </source>
</evidence>
<dbReference type="CDD" id="cd01949">
    <property type="entry name" value="GGDEF"/>
    <property type="match status" value="1"/>
</dbReference>
<evidence type="ECO:0000256" key="1">
    <source>
        <dbReference type="ARBA" id="ARBA00012528"/>
    </source>
</evidence>
<dbReference type="GO" id="GO:0052621">
    <property type="term" value="F:diguanylate cyclase activity"/>
    <property type="evidence" value="ECO:0007669"/>
    <property type="project" value="UniProtKB-EC"/>
</dbReference>
<protein>
    <recommendedName>
        <fullName evidence="1">diguanylate cyclase</fullName>
        <ecNumber evidence="1">2.7.7.65</ecNumber>
    </recommendedName>
</protein>
<dbReference type="InterPro" id="IPR043128">
    <property type="entry name" value="Rev_trsase/Diguanyl_cyclase"/>
</dbReference>
<sequence length="380" mass="42222">MCTPRPVRSTDNVTNLAQTPLSDRLRALIDTVQHNERTLRRFQDVELHLIGAQDFRSFLDTLFTRLPREFTLTSVLLWLDDRAPMLHELLSPEAPYRPASHQLKTARQIGEAGAQLCKEGRPWLGKARDMGETARNAFFEGQTPAASAIVLPLTSGDRAMGYLCLGSDNAGRFAEGMATDILERFATIVNASLDNVAHRERLKQLGMTDALTGLANRRYFDERLREETTRAARYALPVACLFIDIDGFKQINDAYGHPMGDRALVHVAACVRQQVRLGDTLARYGGEEFAALLQGDLKDAMVVAERVRQAVSKLELFDESGTRIDLTVSIGVSARTSKRRDDPSTLGETLIDEADRAMYLAKRNGRNRVRALPGDAPDAL</sequence>
<keyword evidence="5" id="KW-1185">Reference proteome</keyword>
<dbReference type="EMBL" id="FNRQ01000007">
    <property type="protein sequence ID" value="SEB15854.1"/>
    <property type="molecule type" value="Genomic_DNA"/>
</dbReference>
<dbReference type="PANTHER" id="PTHR45138">
    <property type="entry name" value="REGULATORY COMPONENTS OF SENSORY TRANSDUCTION SYSTEM"/>
    <property type="match status" value="1"/>
</dbReference>
<gene>
    <name evidence="4" type="ORF">SAMN05192564_10792</name>
</gene>
<dbReference type="Proteomes" id="UP000198638">
    <property type="component" value="Unassembled WGS sequence"/>
</dbReference>
<dbReference type="SUPFAM" id="SSF55073">
    <property type="entry name" value="Nucleotide cyclase"/>
    <property type="match status" value="1"/>
</dbReference>
<dbReference type="EC" id="2.7.7.65" evidence="1"/>
<dbReference type="STRING" id="83784.SAMN05192564_10792"/>
<dbReference type="AlphaFoldDB" id="A0A1H4H256"/>
<organism evidence="4 5">
    <name type="scientific">Paraburkholderia sartisoli</name>
    <dbReference type="NCBI Taxonomy" id="83784"/>
    <lineage>
        <taxon>Bacteria</taxon>
        <taxon>Pseudomonadati</taxon>
        <taxon>Pseudomonadota</taxon>
        <taxon>Betaproteobacteria</taxon>
        <taxon>Burkholderiales</taxon>
        <taxon>Burkholderiaceae</taxon>
        <taxon>Paraburkholderia</taxon>
    </lineage>
</organism>
<dbReference type="InterPro" id="IPR029787">
    <property type="entry name" value="Nucleotide_cyclase"/>
</dbReference>
<accession>A0A1H4H256</accession>
<dbReference type="SMART" id="SM00267">
    <property type="entry name" value="GGDEF"/>
    <property type="match status" value="1"/>
</dbReference>
<dbReference type="SUPFAM" id="SSF55781">
    <property type="entry name" value="GAF domain-like"/>
    <property type="match status" value="1"/>
</dbReference>
<dbReference type="Pfam" id="PF00990">
    <property type="entry name" value="GGDEF"/>
    <property type="match status" value="1"/>
</dbReference>
<dbReference type="InterPro" id="IPR050469">
    <property type="entry name" value="Diguanylate_Cyclase"/>
</dbReference>
<name>A0A1H4H256_9BURK</name>
<feature type="domain" description="GGDEF" evidence="3">
    <location>
        <begin position="236"/>
        <end position="374"/>
    </location>
</feature>
<dbReference type="GO" id="GO:1902201">
    <property type="term" value="P:negative regulation of bacterial-type flagellum-dependent cell motility"/>
    <property type="evidence" value="ECO:0007669"/>
    <property type="project" value="TreeGrafter"/>
</dbReference>
<dbReference type="NCBIfam" id="TIGR00254">
    <property type="entry name" value="GGDEF"/>
    <property type="match status" value="1"/>
</dbReference>
<dbReference type="PANTHER" id="PTHR45138:SF9">
    <property type="entry name" value="DIGUANYLATE CYCLASE DGCM-RELATED"/>
    <property type="match status" value="1"/>
</dbReference>
<comment type="catalytic activity">
    <reaction evidence="2">
        <text>2 GTP = 3',3'-c-di-GMP + 2 diphosphate</text>
        <dbReference type="Rhea" id="RHEA:24898"/>
        <dbReference type="ChEBI" id="CHEBI:33019"/>
        <dbReference type="ChEBI" id="CHEBI:37565"/>
        <dbReference type="ChEBI" id="CHEBI:58805"/>
        <dbReference type="EC" id="2.7.7.65"/>
    </reaction>
</comment>
<dbReference type="GO" id="GO:0043709">
    <property type="term" value="P:cell adhesion involved in single-species biofilm formation"/>
    <property type="evidence" value="ECO:0007669"/>
    <property type="project" value="TreeGrafter"/>
</dbReference>
<proteinExistence type="predicted"/>
<dbReference type="InterPro" id="IPR029016">
    <property type="entry name" value="GAF-like_dom_sf"/>
</dbReference>
<dbReference type="FunFam" id="3.30.70.270:FF:000001">
    <property type="entry name" value="Diguanylate cyclase domain protein"/>
    <property type="match status" value="1"/>
</dbReference>
<evidence type="ECO:0000313" key="5">
    <source>
        <dbReference type="Proteomes" id="UP000198638"/>
    </source>
</evidence>
<dbReference type="GO" id="GO:0005886">
    <property type="term" value="C:plasma membrane"/>
    <property type="evidence" value="ECO:0007669"/>
    <property type="project" value="TreeGrafter"/>
</dbReference>
<reference evidence="5" key="1">
    <citation type="submission" date="2016-10" db="EMBL/GenBank/DDBJ databases">
        <authorList>
            <person name="Varghese N."/>
            <person name="Submissions S."/>
        </authorList>
    </citation>
    <scope>NUCLEOTIDE SEQUENCE [LARGE SCALE GENOMIC DNA]</scope>
    <source>
        <strain evidence="5">LMG 24000</strain>
    </source>
</reference>
<dbReference type="InterPro" id="IPR000160">
    <property type="entry name" value="GGDEF_dom"/>
</dbReference>
<evidence type="ECO:0000256" key="2">
    <source>
        <dbReference type="ARBA" id="ARBA00034247"/>
    </source>
</evidence>
<dbReference type="Gene3D" id="3.30.70.270">
    <property type="match status" value="1"/>
</dbReference>